<accession>A0ABC9BY46</accession>
<evidence type="ECO:0000256" key="2">
    <source>
        <dbReference type="ARBA" id="ARBA00022771"/>
    </source>
</evidence>
<organism evidence="7 8">
    <name type="scientific">Urochloa decumbens</name>
    <dbReference type="NCBI Taxonomy" id="240449"/>
    <lineage>
        <taxon>Eukaryota</taxon>
        <taxon>Viridiplantae</taxon>
        <taxon>Streptophyta</taxon>
        <taxon>Embryophyta</taxon>
        <taxon>Tracheophyta</taxon>
        <taxon>Spermatophyta</taxon>
        <taxon>Magnoliopsida</taxon>
        <taxon>Liliopsida</taxon>
        <taxon>Poales</taxon>
        <taxon>Poaceae</taxon>
        <taxon>PACMAD clade</taxon>
        <taxon>Panicoideae</taxon>
        <taxon>Panicodae</taxon>
        <taxon>Paniceae</taxon>
        <taxon>Melinidinae</taxon>
        <taxon>Urochloa</taxon>
    </lineage>
</organism>
<keyword evidence="2 4" id="KW-0863">Zinc-finger</keyword>
<feature type="domain" description="RING-type" evidence="6">
    <location>
        <begin position="323"/>
        <end position="363"/>
    </location>
</feature>
<dbReference type="PANTHER" id="PTHR45969:SF69">
    <property type="entry name" value="FINGER DOMAIN PROTEIN, PUTATIVE (AFU_ORTHOLOGUE AFUA_3G12190)-RELATED"/>
    <property type="match status" value="1"/>
</dbReference>
<evidence type="ECO:0000256" key="4">
    <source>
        <dbReference type="PROSITE-ProRule" id="PRU00175"/>
    </source>
</evidence>
<dbReference type="PROSITE" id="PS50089">
    <property type="entry name" value="ZF_RING_2"/>
    <property type="match status" value="1"/>
</dbReference>
<name>A0ABC9BY46_9POAL</name>
<dbReference type="InterPro" id="IPR001841">
    <property type="entry name" value="Znf_RING"/>
</dbReference>
<evidence type="ECO:0000256" key="3">
    <source>
        <dbReference type="ARBA" id="ARBA00022833"/>
    </source>
</evidence>
<sequence>MEMEADELSQPWGSEGVEETTGRFLADVVGAEEMTAADDDEEDEDDEVGEEEEEDEEYEGLELPTEEDDALRYDSDGSSSDEDEEDLLRRRKASDGGESSRTNIALVPAPSGLAAPEDAEAPPLALQRFAAAGNTAGFMRIAAAAGSEEGGREIVVLYRYTRFSRASSSGGWRGGVEACRRTKLHWLRFAVPPDGDMASSLAWAGASLSPLVYPALFRRELQELWSTLAAPAAAIAGAIPPQATRLQVVVDAGILRREDYTAERMAHLRGALEDIVGEPWPADYYHVGVELRLPEPVVWREEDSGGGAPPPAKRRRVAAEEECCVCLDPLERGLAAWPGCRHVFHGECVEKTLAGSEACPLCRRKLSDALAC</sequence>
<keyword evidence="8" id="KW-1185">Reference proteome</keyword>
<dbReference type="Proteomes" id="UP001497457">
    <property type="component" value="Chromosome 28b"/>
</dbReference>
<gene>
    <name evidence="7" type="ORF">URODEC1_LOCUS70019</name>
</gene>
<dbReference type="PANTHER" id="PTHR45969">
    <property type="entry name" value="RING ZINC FINGER PROTEIN-RELATED"/>
    <property type="match status" value="1"/>
</dbReference>
<dbReference type="InterPro" id="IPR013083">
    <property type="entry name" value="Znf_RING/FYVE/PHD"/>
</dbReference>
<dbReference type="Gene3D" id="3.30.40.10">
    <property type="entry name" value="Zinc/RING finger domain, C3HC4 (zinc finger)"/>
    <property type="match status" value="1"/>
</dbReference>
<evidence type="ECO:0000256" key="1">
    <source>
        <dbReference type="ARBA" id="ARBA00022723"/>
    </source>
</evidence>
<keyword evidence="1" id="KW-0479">Metal-binding</keyword>
<dbReference type="SMART" id="SM00184">
    <property type="entry name" value="RING"/>
    <property type="match status" value="1"/>
</dbReference>
<keyword evidence="3" id="KW-0862">Zinc</keyword>
<evidence type="ECO:0000313" key="7">
    <source>
        <dbReference type="EMBL" id="CAL5010469.1"/>
    </source>
</evidence>
<dbReference type="GO" id="GO:0008270">
    <property type="term" value="F:zinc ion binding"/>
    <property type="evidence" value="ECO:0007669"/>
    <property type="project" value="UniProtKB-KW"/>
</dbReference>
<evidence type="ECO:0000259" key="6">
    <source>
        <dbReference type="PROSITE" id="PS50089"/>
    </source>
</evidence>
<proteinExistence type="predicted"/>
<evidence type="ECO:0000313" key="8">
    <source>
        <dbReference type="Proteomes" id="UP001497457"/>
    </source>
</evidence>
<reference evidence="7 8" key="2">
    <citation type="submission" date="2024-10" db="EMBL/GenBank/DDBJ databases">
        <authorList>
            <person name="Ryan C."/>
        </authorList>
    </citation>
    <scope>NUCLEOTIDE SEQUENCE [LARGE SCALE GENOMIC DNA]</scope>
</reference>
<feature type="compositionally biased region" description="Acidic residues" evidence="5">
    <location>
        <begin position="35"/>
        <end position="69"/>
    </location>
</feature>
<dbReference type="AlphaFoldDB" id="A0ABC9BY46"/>
<dbReference type="EMBL" id="OZ075138">
    <property type="protein sequence ID" value="CAL5010469.1"/>
    <property type="molecule type" value="Genomic_DNA"/>
</dbReference>
<feature type="region of interest" description="Disordered" evidence="5">
    <location>
        <begin position="1"/>
        <end position="104"/>
    </location>
</feature>
<protein>
    <recommendedName>
        <fullName evidence="6">RING-type domain-containing protein</fullName>
    </recommendedName>
</protein>
<evidence type="ECO:0000256" key="5">
    <source>
        <dbReference type="SAM" id="MobiDB-lite"/>
    </source>
</evidence>
<reference evidence="8" key="1">
    <citation type="submission" date="2024-06" db="EMBL/GenBank/DDBJ databases">
        <authorList>
            <person name="Ryan C."/>
        </authorList>
    </citation>
    <scope>NUCLEOTIDE SEQUENCE [LARGE SCALE GENOMIC DNA]</scope>
</reference>
<dbReference type="Pfam" id="PF13639">
    <property type="entry name" value="zf-RING_2"/>
    <property type="match status" value="1"/>
</dbReference>
<dbReference type="SUPFAM" id="SSF57850">
    <property type="entry name" value="RING/U-box"/>
    <property type="match status" value="1"/>
</dbReference>